<keyword evidence="2" id="KW-1185">Reference proteome</keyword>
<comment type="caution">
    <text evidence="1">The sequence shown here is derived from an EMBL/GenBank/DDBJ whole genome shotgun (WGS) entry which is preliminary data.</text>
</comment>
<evidence type="ECO:0000313" key="1">
    <source>
        <dbReference type="EMBL" id="GGB57924.1"/>
    </source>
</evidence>
<proteinExistence type="predicted"/>
<sequence length="145" mass="16491">MPGSESAAAEAKLNLDSPSWKQHSLGEEQKRIITAQAYYMRADRSLNERIKLEECLPMARALFGPNLEEAVETLHHQFHIVLTYADAYIDDHNGTDRDFTLKIRRALFASKTRSADEVNEVSDAIEQSVKAIEETCLPYLRLEQP</sequence>
<dbReference type="Proteomes" id="UP000614261">
    <property type="component" value="Unassembled WGS sequence"/>
</dbReference>
<dbReference type="RefSeq" id="WP_188513384.1">
    <property type="nucleotide sequence ID" value="NZ_BMGD01000002.1"/>
</dbReference>
<name>A0ABQ1J1Q6_9SPHN</name>
<evidence type="ECO:0000313" key="2">
    <source>
        <dbReference type="Proteomes" id="UP000614261"/>
    </source>
</evidence>
<gene>
    <name evidence="1" type="ORF">GCM10010833_10880</name>
</gene>
<protein>
    <recommendedName>
        <fullName evidence="3">HEPN domain-containing protein</fullName>
    </recommendedName>
</protein>
<reference evidence="2" key="1">
    <citation type="journal article" date="2019" name="Int. J. Syst. Evol. Microbiol.">
        <title>The Global Catalogue of Microorganisms (GCM) 10K type strain sequencing project: providing services to taxonomists for standard genome sequencing and annotation.</title>
        <authorList>
            <consortium name="The Broad Institute Genomics Platform"/>
            <consortium name="The Broad Institute Genome Sequencing Center for Infectious Disease"/>
            <person name="Wu L."/>
            <person name="Ma J."/>
        </authorList>
    </citation>
    <scope>NUCLEOTIDE SEQUENCE [LARGE SCALE GENOMIC DNA]</scope>
    <source>
        <strain evidence="2">CGMCC 1.12851</strain>
    </source>
</reference>
<evidence type="ECO:0008006" key="3">
    <source>
        <dbReference type="Google" id="ProtNLM"/>
    </source>
</evidence>
<organism evidence="1 2">
    <name type="scientific">Blastomonas aquatica</name>
    <dbReference type="NCBI Taxonomy" id="1510276"/>
    <lineage>
        <taxon>Bacteria</taxon>
        <taxon>Pseudomonadati</taxon>
        <taxon>Pseudomonadota</taxon>
        <taxon>Alphaproteobacteria</taxon>
        <taxon>Sphingomonadales</taxon>
        <taxon>Sphingomonadaceae</taxon>
        <taxon>Blastomonas</taxon>
    </lineage>
</organism>
<dbReference type="EMBL" id="BMGD01000002">
    <property type="protein sequence ID" value="GGB57924.1"/>
    <property type="molecule type" value="Genomic_DNA"/>
</dbReference>
<accession>A0ABQ1J1Q6</accession>